<dbReference type="EMBL" id="MN739480">
    <property type="protein sequence ID" value="QHT07205.1"/>
    <property type="molecule type" value="Genomic_DNA"/>
</dbReference>
<feature type="transmembrane region" description="Helical" evidence="1">
    <location>
        <begin position="120"/>
        <end position="139"/>
    </location>
</feature>
<organism evidence="3">
    <name type="scientific">viral metagenome</name>
    <dbReference type="NCBI Taxonomy" id="1070528"/>
    <lineage>
        <taxon>unclassified sequences</taxon>
        <taxon>metagenomes</taxon>
        <taxon>organismal metagenomes</taxon>
    </lineage>
</organism>
<feature type="transmembrane region" description="Helical" evidence="1">
    <location>
        <begin position="64"/>
        <end position="82"/>
    </location>
</feature>
<keyword evidence="1" id="KW-0812">Transmembrane</keyword>
<dbReference type="InterPro" id="IPR037185">
    <property type="entry name" value="EmrE-like"/>
</dbReference>
<accession>A0A6C0CUN1</accession>
<feature type="domain" description="EamA" evidence="2">
    <location>
        <begin position="14"/>
        <end position="137"/>
    </location>
</feature>
<keyword evidence="1" id="KW-1133">Transmembrane helix</keyword>
<dbReference type="AlphaFoldDB" id="A0A6C0CUN1"/>
<feature type="transmembrane region" description="Helical" evidence="1">
    <location>
        <begin position="94"/>
        <end position="114"/>
    </location>
</feature>
<sequence>MTWFSSSLIVFSILAFQDIIHRYLMIMGFKAIDLVLYGFIPTIIMTIIYIYYKKIRLTPLNTKYVALFVLSGILSFYGFLYLREAQIISPNIGYVNSIAYSSVLLTIIITAILFKDHLDASAFIGSILIVIGIFMIYRLK</sequence>
<dbReference type="SUPFAM" id="SSF103481">
    <property type="entry name" value="Multidrug resistance efflux transporter EmrE"/>
    <property type="match status" value="1"/>
</dbReference>
<keyword evidence="1" id="KW-0472">Membrane</keyword>
<name>A0A6C0CUN1_9ZZZZ</name>
<evidence type="ECO:0000259" key="2">
    <source>
        <dbReference type="Pfam" id="PF00892"/>
    </source>
</evidence>
<dbReference type="GO" id="GO:0016020">
    <property type="term" value="C:membrane"/>
    <property type="evidence" value="ECO:0007669"/>
    <property type="project" value="InterPro"/>
</dbReference>
<evidence type="ECO:0000256" key="1">
    <source>
        <dbReference type="SAM" id="Phobius"/>
    </source>
</evidence>
<feature type="transmembrane region" description="Helical" evidence="1">
    <location>
        <begin position="6"/>
        <end position="24"/>
    </location>
</feature>
<protein>
    <recommendedName>
        <fullName evidence="2">EamA domain-containing protein</fullName>
    </recommendedName>
</protein>
<reference evidence="3" key="1">
    <citation type="journal article" date="2020" name="Nature">
        <title>Giant virus diversity and host interactions through global metagenomics.</title>
        <authorList>
            <person name="Schulz F."/>
            <person name="Roux S."/>
            <person name="Paez-Espino D."/>
            <person name="Jungbluth S."/>
            <person name="Walsh D.A."/>
            <person name="Denef V.J."/>
            <person name="McMahon K.D."/>
            <person name="Konstantinidis K.T."/>
            <person name="Eloe-Fadrosh E.A."/>
            <person name="Kyrpides N.C."/>
            <person name="Woyke T."/>
        </authorList>
    </citation>
    <scope>NUCLEOTIDE SEQUENCE</scope>
    <source>
        <strain evidence="3">GVMAG-M-3300021962-46</strain>
    </source>
</reference>
<evidence type="ECO:0000313" key="3">
    <source>
        <dbReference type="EMBL" id="QHT07205.1"/>
    </source>
</evidence>
<proteinExistence type="predicted"/>
<feature type="transmembrane region" description="Helical" evidence="1">
    <location>
        <begin position="31"/>
        <end position="52"/>
    </location>
</feature>
<dbReference type="Pfam" id="PF00892">
    <property type="entry name" value="EamA"/>
    <property type="match status" value="1"/>
</dbReference>
<dbReference type="InterPro" id="IPR000620">
    <property type="entry name" value="EamA_dom"/>
</dbReference>